<dbReference type="Proteomes" id="UP000027997">
    <property type="component" value="Unassembled WGS sequence"/>
</dbReference>
<gene>
    <name evidence="1" type="ORF">GV64_11120</name>
</gene>
<comment type="caution">
    <text evidence="1">The sequence shown here is derived from an EMBL/GenBank/DDBJ whole genome shotgun (WGS) entry which is preliminary data.</text>
</comment>
<proteinExistence type="predicted"/>
<name>A0A081KAP3_9GAMM</name>
<evidence type="ECO:0000313" key="1">
    <source>
        <dbReference type="EMBL" id="KEI71219.1"/>
    </source>
</evidence>
<dbReference type="RefSeq" id="WP_020582786.1">
    <property type="nucleotide sequence ID" value="NZ_JOJP01000001.1"/>
</dbReference>
<evidence type="ECO:0000313" key="2">
    <source>
        <dbReference type="Proteomes" id="UP000027997"/>
    </source>
</evidence>
<organism evidence="1 2">
    <name type="scientific">Endozoicomonas elysicola</name>
    <dbReference type="NCBI Taxonomy" id="305900"/>
    <lineage>
        <taxon>Bacteria</taxon>
        <taxon>Pseudomonadati</taxon>
        <taxon>Pseudomonadota</taxon>
        <taxon>Gammaproteobacteria</taxon>
        <taxon>Oceanospirillales</taxon>
        <taxon>Endozoicomonadaceae</taxon>
        <taxon>Endozoicomonas</taxon>
    </lineage>
</organism>
<dbReference type="EMBL" id="JOJP01000001">
    <property type="protein sequence ID" value="KEI71219.1"/>
    <property type="molecule type" value="Genomic_DNA"/>
</dbReference>
<reference evidence="1 2" key="1">
    <citation type="submission" date="2014-06" db="EMBL/GenBank/DDBJ databases">
        <title>Whole Genome Sequences of Three Symbiotic Endozoicomonas Bacteria.</title>
        <authorList>
            <person name="Neave M.J."/>
            <person name="Apprill A."/>
            <person name="Voolstra C.R."/>
        </authorList>
    </citation>
    <scope>NUCLEOTIDE SEQUENCE [LARGE SCALE GENOMIC DNA]</scope>
    <source>
        <strain evidence="1 2">DSM 22380</strain>
    </source>
</reference>
<dbReference type="STRING" id="305900.GV64_11120"/>
<dbReference type="AlphaFoldDB" id="A0A081KAP3"/>
<accession>A0A081KAP3</accession>
<dbReference type="eggNOG" id="COG1239">
    <property type="taxonomic scope" value="Bacteria"/>
</dbReference>
<sequence length="820" mass="92128">MTNLTVPNQPPVELAQDFYALREEALTTLQRLAGDTWTDHNLHDPGITLLETLCYVLTDLGYRLDFPIEDLIAKASDHEPEAFPQPAAMLGCHPVTTDDYRRLVLDVPGVRNALLAQREPGLWHIQVIPDSQLNDEQQRQLAQQVRTAFLAHRNLGEDLQQLELTDTYDAVLKINIDLNSQADPVETLAQIYNSLANIIAPRVRFYALAELELAGHQRETLNTGPWLTRGYLLDSELERPALVERIFVSDLINQVLTHGGVNELNELKIASTSEPSEADFEDWVYSPITDMVPVLDIESTLNFLTVSKEGTPINIPRERLIERFLQLRFGQQDPGRDSSWHGPGRYRHPGNYLSLQQELPSIYGVGPQGLAPGESAERVSDVRQLQAFLLMFDQVLGNQFAQIEHLRLLLGQPDGEWLDPVSQLLEKMLNSANLSDAEQSLFWQSLDKIPHSHITQPVDTINPQTGRGHQLQELPDILGEHLDDYYSPPLQALTEAPFSRAQLQRLSRAGDHLLARSHEQLPDAAQLRYEEIFCHYSHDLLNHRHAMSGLSADELTQRMALLKEAVDRALFVREIMISGQRGQGSDYSDPRVWGSGNLAGLKQRIYRRLGLTTLTSDVLSTSNTEGFHLVEDTLLRHGITDLDPELKSNVVYLIVPNWPSRLADGDFRQLFRRTVELELPVHLKPKWLELDRKAMANFEKVYNAWRNALVNLPDDYSDKPQEEQDYRTARAVALSANLREFLIAEGLVDISQWSLDPAAINTGDAVIGQWAIGYEAIDILNYNPDSDSDDGKVSTATIGGGGNPMVIRIAPANDTDGGDH</sequence>
<evidence type="ECO:0008006" key="3">
    <source>
        <dbReference type="Google" id="ProtNLM"/>
    </source>
</evidence>
<protein>
    <recommendedName>
        <fullName evidence="3">Baseplate protein J-like domain-containing protein</fullName>
    </recommendedName>
</protein>
<keyword evidence="2" id="KW-1185">Reference proteome</keyword>